<keyword evidence="9" id="KW-1185">Reference proteome</keyword>
<dbReference type="Proteomes" id="UP000580856">
    <property type="component" value="Unassembled WGS sequence"/>
</dbReference>
<dbReference type="GO" id="GO:0045892">
    <property type="term" value="P:negative regulation of DNA-templated transcription"/>
    <property type="evidence" value="ECO:0007669"/>
    <property type="project" value="TreeGrafter"/>
</dbReference>
<dbReference type="RefSeq" id="WP_167942137.1">
    <property type="nucleotide sequence ID" value="NZ_JAATJA010000003.1"/>
</dbReference>
<dbReference type="AlphaFoldDB" id="A0A846QLJ9"/>
<evidence type="ECO:0000256" key="6">
    <source>
        <dbReference type="ARBA" id="ARBA00023163"/>
    </source>
</evidence>
<keyword evidence="7" id="KW-0479">Metal-binding</keyword>
<dbReference type="Gene3D" id="1.10.10.10">
    <property type="entry name" value="Winged helix-like DNA-binding domain superfamily/Winged helix DNA-binding domain"/>
    <property type="match status" value="1"/>
</dbReference>
<comment type="similarity">
    <text evidence="1">Belongs to the Fur family.</text>
</comment>
<dbReference type="GO" id="GO:0008270">
    <property type="term" value="F:zinc ion binding"/>
    <property type="evidence" value="ECO:0007669"/>
    <property type="project" value="TreeGrafter"/>
</dbReference>
<protein>
    <submittedName>
        <fullName evidence="8">Fur family ferric uptake transcriptional regulator</fullName>
    </submittedName>
</protein>
<dbReference type="PANTHER" id="PTHR33202">
    <property type="entry name" value="ZINC UPTAKE REGULATION PROTEIN"/>
    <property type="match status" value="1"/>
</dbReference>
<name>A0A846QLJ9_9BACT</name>
<dbReference type="InterPro" id="IPR043135">
    <property type="entry name" value="Fur_C"/>
</dbReference>
<comment type="cofactor">
    <cofactor evidence="7">
        <name>Zn(2+)</name>
        <dbReference type="ChEBI" id="CHEBI:29105"/>
    </cofactor>
    <text evidence="7">Binds 1 zinc ion per subunit.</text>
</comment>
<dbReference type="InterPro" id="IPR036388">
    <property type="entry name" value="WH-like_DNA-bd_sf"/>
</dbReference>
<evidence type="ECO:0000313" key="8">
    <source>
        <dbReference type="EMBL" id="NJB69048.1"/>
    </source>
</evidence>
<sequence>MANGPKRMTRQRMIILEELRKVTSHPTADELYELVRERLPRVSLGTVYRNLEVLSETGEILKLESAGSQKRFDGDTSEHYHVRCTCCGRVGDVDVSGDVALPDLANFRCEGFSLSRASLEFYGLCDDCRAAAARGECRMPETATDVRQ</sequence>
<dbReference type="InterPro" id="IPR036390">
    <property type="entry name" value="WH_DNA-bd_sf"/>
</dbReference>
<dbReference type="CDD" id="cd07153">
    <property type="entry name" value="Fur_like"/>
    <property type="match status" value="1"/>
</dbReference>
<evidence type="ECO:0000256" key="5">
    <source>
        <dbReference type="ARBA" id="ARBA00023125"/>
    </source>
</evidence>
<dbReference type="PANTHER" id="PTHR33202:SF7">
    <property type="entry name" value="FERRIC UPTAKE REGULATION PROTEIN"/>
    <property type="match status" value="1"/>
</dbReference>
<dbReference type="GO" id="GO:0000976">
    <property type="term" value="F:transcription cis-regulatory region binding"/>
    <property type="evidence" value="ECO:0007669"/>
    <property type="project" value="TreeGrafter"/>
</dbReference>
<evidence type="ECO:0000256" key="4">
    <source>
        <dbReference type="ARBA" id="ARBA00023015"/>
    </source>
</evidence>
<dbReference type="GO" id="GO:0003700">
    <property type="term" value="F:DNA-binding transcription factor activity"/>
    <property type="evidence" value="ECO:0007669"/>
    <property type="project" value="InterPro"/>
</dbReference>
<evidence type="ECO:0000256" key="1">
    <source>
        <dbReference type="ARBA" id="ARBA00007957"/>
    </source>
</evidence>
<dbReference type="SUPFAM" id="SSF46785">
    <property type="entry name" value="Winged helix' DNA-binding domain"/>
    <property type="match status" value="1"/>
</dbReference>
<keyword evidence="2" id="KW-0678">Repressor</keyword>
<feature type="binding site" evidence="7">
    <location>
        <position position="87"/>
    </location>
    <ligand>
        <name>Zn(2+)</name>
        <dbReference type="ChEBI" id="CHEBI:29105"/>
    </ligand>
</feature>
<feature type="binding site" evidence="7">
    <location>
        <position position="125"/>
    </location>
    <ligand>
        <name>Zn(2+)</name>
        <dbReference type="ChEBI" id="CHEBI:29105"/>
    </ligand>
</feature>
<evidence type="ECO:0000313" key="9">
    <source>
        <dbReference type="Proteomes" id="UP000580856"/>
    </source>
</evidence>
<reference evidence="8 9" key="1">
    <citation type="submission" date="2020-03" db="EMBL/GenBank/DDBJ databases">
        <title>Genomic Encyclopedia of Type Strains, Phase IV (KMG-IV): sequencing the most valuable type-strain genomes for metagenomic binning, comparative biology and taxonomic classification.</title>
        <authorList>
            <person name="Goeker M."/>
        </authorList>
    </citation>
    <scope>NUCLEOTIDE SEQUENCE [LARGE SCALE GENOMIC DNA]</scope>
    <source>
        <strain evidence="8 9">DSM 24233</strain>
    </source>
</reference>
<accession>A0A846QLJ9</accession>
<keyword evidence="3 7" id="KW-0862">Zinc</keyword>
<dbReference type="InterPro" id="IPR002481">
    <property type="entry name" value="FUR"/>
</dbReference>
<feature type="binding site" evidence="7">
    <location>
        <position position="128"/>
    </location>
    <ligand>
        <name>Zn(2+)</name>
        <dbReference type="ChEBI" id="CHEBI:29105"/>
    </ligand>
</feature>
<dbReference type="Gene3D" id="3.30.1490.190">
    <property type="match status" value="1"/>
</dbReference>
<evidence type="ECO:0000256" key="2">
    <source>
        <dbReference type="ARBA" id="ARBA00022491"/>
    </source>
</evidence>
<evidence type="ECO:0000256" key="7">
    <source>
        <dbReference type="PIRSR" id="PIRSR602481-1"/>
    </source>
</evidence>
<evidence type="ECO:0000256" key="3">
    <source>
        <dbReference type="ARBA" id="ARBA00022833"/>
    </source>
</evidence>
<organism evidence="8 9">
    <name type="scientific">Desulfobaculum xiamenense</name>
    <dbReference type="NCBI Taxonomy" id="995050"/>
    <lineage>
        <taxon>Bacteria</taxon>
        <taxon>Pseudomonadati</taxon>
        <taxon>Thermodesulfobacteriota</taxon>
        <taxon>Desulfovibrionia</taxon>
        <taxon>Desulfovibrionales</taxon>
        <taxon>Desulfovibrionaceae</taxon>
        <taxon>Desulfobaculum</taxon>
    </lineage>
</organism>
<gene>
    <name evidence="8" type="ORF">GGQ74_002742</name>
</gene>
<dbReference type="GO" id="GO:1900376">
    <property type="term" value="P:regulation of secondary metabolite biosynthetic process"/>
    <property type="evidence" value="ECO:0007669"/>
    <property type="project" value="TreeGrafter"/>
</dbReference>
<keyword evidence="4" id="KW-0805">Transcription regulation</keyword>
<keyword evidence="6" id="KW-0804">Transcription</keyword>
<proteinExistence type="inferred from homology"/>
<dbReference type="EMBL" id="JAATJA010000003">
    <property type="protein sequence ID" value="NJB69048.1"/>
    <property type="molecule type" value="Genomic_DNA"/>
</dbReference>
<dbReference type="Pfam" id="PF01475">
    <property type="entry name" value="FUR"/>
    <property type="match status" value="1"/>
</dbReference>
<comment type="caution">
    <text evidence="8">The sequence shown here is derived from an EMBL/GenBank/DDBJ whole genome shotgun (WGS) entry which is preliminary data.</text>
</comment>
<keyword evidence="5" id="KW-0238">DNA-binding</keyword>
<feature type="binding site" evidence="7">
    <location>
        <position position="84"/>
    </location>
    <ligand>
        <name>Zn(2+)</name>
        <dbReference type="ChEBI" id="CHEBI:29105"/>
    </ligand>
</feature>